<reference evidence="5" key="3">
    <citation type="submission" date="2025-09" db="UniProtKB">
        <authorList>
            <consortium name="Ensembl"/>
        </authorList>
    </citation>
    <scope>IDENTIFICATION</scope>
</reference>
<feature type="compositionally biased region" description="Polar residues" evidence="2">
    <location>
        <begin position="22"/>
        <end position="33"/>
    </location>
</feature>
<dbReference type="Gene3D" id="3.10.100.10">
    <property type="entry name" value="Mannose-Binding Protein A, subunit A"/>
    <property type="match status" value="1"/>
</dbReference>
<protein>
    <recommendedName>
        <fullName evidence="4">C-type lectin domain-containing protein</fullName>
    </recommendedName>
</protein>
<dbReference type="InterPro" id="IPR016186">
    <property type="entry name" value="C-type_lectin-like/link_sf"/>
</dbReference>
<reference evidence="5" key="2">
    <citation type="submission" date="2025-08" db="UniProtKB">
        <authorList>
            <consortium name="Ensembl"/>
        </authorList>
    </citation>
    <scope>IDENTIFICATION</scope>
</reference>
<evidence type="ECO:0000256" key="1">
    <source>
        <dbReference type="ARBA" id="ARBA00022734"/>
    </source>
</evidence>
<feature type="transmembrane region" description="Helical" evidence="3">
    <location>
        <begin position="61"/>
        <end position="82"/>
    </location>
</feature>
<evidence type="ECO:0000313" key="6">
    <source>
        <dbReference type="Proteomes" id="UP000265080"/>
    </source>
</evidence>
<evidence type="ECO:0000256" key="2">
    <source>
        <dbReference type="SAM" id="MobiDB-lite"/>
    </source>
</evidence>
<dbReference type="InterPro" id="IPR016187">
    <property type="entry name" value="CTDL_fold"/>
</dbReference>
<keyword evidence="3" id="KW-0472">Membrane</keyword>
<dbReference type="InterPro" id="IPR050111">
    <property type="entry name" value="C-type_lectin/snaclec_domain"/>
</dbReference>
<reference evidence="5 6" key="1">
    <citation type="submission" date="2018-03" db="EMBL/GenBank/DDBJ databases">
        <title>Finding Nemo's genes: A chromosome-scale reference assembly of the genome of the orange clownfish Amphiprion percula.</title>
        <authorList>
            <person name="Lehmann R."/>
        </authorList>
    </citation>
    <scope>NUCLEOTIDE SEQUENCE</scope>
</reference>
<evidence type="ECO:0000256" key="3">
    <source>
        <dbReference type="SAM" id="Phobius"/>
    </source>
</evidence>
<dbReference type="PANTHER" id="PTHR22803">
    <property type="entry name" value="MANNOSE, PHOSPHOLIPASE, LECTIN RECEPTOR RELATED"/>
    <property type="match status" value="1"/>
</dbReference>
<proteinExistence type="predicted"/>
<dbReference type="PROSITE" id="PS50041">
    <property type="entry name" value="C_TYPE_LECTIN_2"/>
    <property type="match status" value="1"/>
</dbReference>
<dbReference type="InterPro" id="IPR033989">
    <property type="entry name" value="CD209-like_CTLD"/>
</dbReference>
<keyword evidence="6" id="KW-1185">Reference proteome</keyword>
<dbReference type="Pfam" id="PF00059">
    <property type="entry name" value="Lectin_C"/>
    <property type="match status" value="1"/>
</dbReference>
<sequence length="263" mass="29741">MPEPEVLYSDVKFSRPKANAADTFSPSADTTYSEVKVAKKQPPEEPPDESSRKLNVTSERVALLVLSVLLAAAVIALGVTVFDNKRTKEDLRRLKMKFEVGNQSLSDGPCPKCEAGWEHHGGKCYNFTTNKSSWEESRSFCQSQGGDLVKIDSSDEQSFLERRLKDVMSEAEDKFWIGLTDSEEEGRWLWVDGSPLNERLKFWNYKEPDNWTGKDPNGEDCVRMGEKVGAPDLKCWFDKSCKVPHKSICEKPEKTGQRSYVCV</sequence>
<dbReference type="SUPFAM" id="SSF56436">
    <property type="entry name" value="C-type lectin-like"/>
    <property type="match status" value="1"/>
</dbReference>
<organism evidence="5 6">
    <name type="scientific">Amphiprion percula</name>
    <name type="common">Orange clownfish</name>
    <name type="synonym">Lutjanus percula</name>
    <dbReference type="NCBI Taxonomy" id="161767"/>
    <lineage>
        <taxon>Eukaryota</taxon>
        <taxon>Metazoa</taxon>
        <taxon>Chordata</taxon>
        <taxon>Craniata</taxon>
        <taxon>Vertebrata</taxon>
        <taxon>Euteleostomi</taxon>
        <taxon>Actinopterygii</taxon>
        <taxon>Neopterygii</taxon>
        <taxon>Teleostei</taxon>
        <taxon>Neoteleostei</taxon>
        <taxon>Acanthomorphata</taxon>
        <taxon>Ovalentaria</taxon>
        <taxon>Pomacentridae</taxon>
        <taxon>Amphiprion</taxon>
    </lineage>
</organism>
<name>A0A3P8T9V1_AMPPE</name>
<dbReference type="GO" id="GO:0030246">
    <property type="term" value="F:carbohydrate binding"/>
    <property type="evidence" value="ECO:0007669"/>
    <property type="project" value="UniProtKB-KW"/>
</dbReference>
<keyword evidence="3" id="KW-1133">Transmembrane helix</keyword>
<accession>A0A3P8T9V1</accession>
<dbReference type="SMART" id="SM00034">
    <property type="entry name" value="CLECT"/>
    <property type="match status" value="1"/>
</dbReference>
<keyword evidence="1" id="KW-0430">Lectin</keyword>
<dbReference type="Proteomes" id="UP000265080">
    <property type="component" value="Chromosome 17"/>
</dbReference>
<dbReference type="Ensembl" id="ENSAPET00000022859.1">
    <property type="protein sequence ID" value="ENSAPEP00000022270.1"/>
    <property type="gene ID" value="ENSAPEG00000015874.1"/>
</dbReference>
<evidence type="ECO:0000259" key="4">
    <source>
        <dbReference type="PROSITE" id="PS50041"/>
    </source>
</evidence>
<dbReference type="AlphaFoldDB" id="A0A3P8T9V1"/>
<dbReference type="InterPro" id="IPR001304">
    <property type="entry name" value="C-type_lectin-like"/>
</dbReference>
<dbReference type="GeneTree" id="ENSGT01030000234575"/>
<keyword evidence="3" id="KW-0812">Transmembrane</keyword>
<dbReference type="STRING" id="161767.ENSAPEP00000022270"/>
<dbReference type="CDD" id="cd03590">
    <property type="entry name" value="CLECT_DC-SIGN_like"/>
    <property type="match status" value="1"/>
</dbReference>
<feature type="domain" description="C-type lectin" evidence="4">
    <location>
        <begin position="120"/>
        <end position="250"/>
    </location>
</feature>
<evidence type="ECO:0000313" key="5">
    <source>
        <dbReference type="Ensembl" id="ENSAPEP00000022270.1"/>
    </source>
</evidence>
<feature type="region of interest" description="Disordered" evidence="2">
    <location>
        <begin position="17"/>
        <end position="53"/>
    </location>
</feature>